<keyword evidence="2" id="KW-1185">Reference proteome</keyword>
<gene>
    <name evidence="1" type="ORF">BDN72DRAFT_388245</name>
</gene>
<sequence length="98" mass="10615">MSWYRTAFCASGSDSQRHLRFLALQVCRACGQSPRGVVAGRTGLLSLKLGRLTAYVGALPTKPLPSEIGFGPGYQCLCKLFPITLAVWSLSYVFICPS</sequence>
<dbReference type="EMBL" id="ML208290">
    <property type="protein sequence ID" value="TFK72014.1"/>
    <property type="molecule type" value="Genomic_DNA"/>
</dbReference>
<evidence type="ECO:0000313" key="1">
    <source>
        <dbReference type="EMBL" id="TFK72014.1"/>
    </source>
</evidence>
<accession>A0ACD3B325</accession>
<dbReference type="Proteomes" id="UP000308600">
    <property type="component" value="Unassembled WGS sequence"/>
</dbReference>
<proteinExistence type="predicted"/>
<protein>
    <submittedName>
        <fullName evidence="1">Uncharacterized protein</fullName>
    </submittedName>
</protein>
<evidence type="ECO:0000313" key="2">
    <source>
        <dbReference type="Proteomes" id="UP000308600"/>
    </source>
</evidence>
<reference evidence="1 2" key="1">
    <citation type="journal article" date="2019" name="Nat. Ecol. Evol.">
        <title>Megaphylogeny resolves global patterns of mushroom evolution.</title>
        <authorList>
            <person name="Varga T."/>
            <person name="Krizsan K."/>
            <person name="Foldi C."/>
            <person name="Dima B."/>
            <person name="Sanchez-Garcia M."/>
            <person name="Sanchez-Ramirez S."/>
            <person name="Szollosi G.J."/>
            <person name="Szarkandi J.G."/>
            <person name="Papp V."/>
            <person name="Albert L."/>
            <person name="Andreopoulos W."/>
            <person name="Angelini C."/>
            <person name="Antonin V."/>
            <person name="Barry K.W."/>
            <person name="Bougher N.L."/>
            <person name="Buchanan P."/>
            <person name="Buyck B."/>
            <person name="Bense V."/>
            <person name="Catcheside P."/>
            <person name="Chovatia M."/>
            <person name="Cooper J."/>
            <person name="Damon W."/>
            <person name="Desjardin D."/>
            <person name="Finy P."/>
            <person name="Geml J."/>
            <person name="Haridas S."/>
            <person name="Hughes K."/>
            <person name="Justo A."/>
            <person name="Karasinski D."/>
            <person name="Kautmanova I."/>
            <person name="Kiss B."/>
            <person name="Kocsube S."/>
            <person name="Kotiranta H."/>
            <person name="LaButti K.M."/>
            <person name="Lechner B.E."/>
            <person name="Liimatainen K."/>
            <person name="Lipzen A."/>
            <person name="Lukacs Z."/>
            <person name="Mihaltcheva S."/>
            <person name="Morgado L.N."/>
            <person name="Niskanen T."/>
            <person name="Noordeloos M.E."/>
            <person name="Ohm R.A."/>
            <person name="Ortiz-Santana B."/>
            <person name="Ovrebo C."/>
            <person name="Racz N."/>
            <person name="Riley R."/>
            <person name="Savchenko A."/>
            <person name="Shiryaev A."/>
            <person name="Soop K."/>
            <person name="Spirin V."/>
            <person name="Szebenyi C."/>
            <person name="Tomsovsky M."/>
            <person name="Tulloss R.E."/>
            <person name="Uehling J."/>
            <person name="Grigoriev I.V."/>
            <person name="Vagvolgyi C."/>
            <person name="Papp T."/>
            <person name="Martin F.M."/>
            <person name="Miettinen O."/>
            <person name="Hibbett D.S."/>
            <person name="Nagy L.G."/>
        </authorList>
    </citation>
    <scope>NUCLEOTIDE SEQUENCE [LARGE SCALE GENOMIC DNA]</scope>
    <source>
        <strain evidence="1 2">NL-1719</strain>
    </source>
</reference>
<name>A0ACD3B325_9AGAR</name>
<organism evidence="1 2">
    <name type="scientific">Pluteus cervinus</name>
    <dbReference type="NCBI Taxonomy" id="181527"/>
    <lineage>
        <taxon>Eukaryota</taxon>
        <taxon>Fungi</taxon>
        <taxon>Dikarya</taxon>
        <taxon>Basidiomycota</taxon>
        <taxon>Agaricomycotina</taxon>
        <taxon>Agaricomycetes</taxon>
        <taxon>Agaricomycetidae</taxon>
        <taxon>Agaricales</taxon>
        <taxon>Pluteineae</taxon>
        <taxon>Pluteaceae</taxon>
        <taxon>Pluteus</taxon>
    </lineage>
</organism>